<dbReference type="InterPro" id="IPR015867">
    <property type="entry name" value="N-reg_PII/ATP_PRibTrfase_C"/>
</dbReference>
<protein>
    <submittedName>
        <fullName evidence="2">Divalent-cation tolerance protein CutA</fullName>
    </submittedName>
</protein>
<dbReference type="Proteomes" id="UP001364472">
    <property type="component" value="Unassembled WGS sequence"/>
</dbReference>
<dbReference type="GO" id="GO:0005507">
    <property type="term" value="F:copper ion binding"/>
    <property type="evidence" value="ECO:0007669"/>
    <property type="project" value="TreeGrafter"/>
</dbReference>
<dbReference type="EMBL" id="JBBDHC010000001">
    <property type="protein sequence ID" value="MEJ1248214.1"/>
    <property type="molecule type" value="Genomic_DNA"/>
</dbReference>
<evidence type="ECO:0000313" key="3">
    <source>
        <dbReference type="Proteomes" id="UP001364472"/>
    </source>
</evidence>
<proteinExistence type="inferred from homology"/>
<reference evidence="2 3" key="1">
    <citation type="journal article" date="2016" name="Antonie Van Leeuwenhoek">
        <title>Denitratimonas tolerans gen. nov., sp. nov., a denitrifying bacterium isolated from a bioreactor for tannery wastewater treatment.</title>
        <authorList>
            <person name="Han S.I."/>
            <person name="Kim J.O."/>
            <person name="Lee Y.R."/>
            <person name="Ekpeghere K.I."/>
            <person name="Koh S.C."/>
            <person name="Whang K.S."/>
        </authorList>
    </citation>
    <scope>NUCLEOTIDE SEQUENCE [LARGE SCALE GENOMIC DNA]</scope>
    <source>
        <strain evidence="2 3">KACC 17565</strain>
    </source>
</reference>
<comment type="caution">
    <text evidence="2">The sequence shown here is derived from an EMBL/GenBank/DDBJ whole genome shotgun (WGS) entry which is preliminary data.</text>
</comment>
<dbReference type="PANTHER" id="PTHR23419">
    <property type="entry name" value="DIVALENT CATION TOLERANCE CUTA-RELATED"/>
    <property type="match status" value="1"/>
</dbReference>
<dbReference type="InterPro" id="IPR011322">
    <property type="entry name" value="N-reg_PII-like_a/b"/>
</dbReference>
<comment type="similarity">
    <text evidence="1">Belongs to the CutA family.</text>
</comment>
<dbReference type="SUPFAM" id="SSF54913">
    <property type="entry name" value="GlnB-like"/>
    <property type="match status" value="1"/>
</dbReference>
<sequence>MTATLLLCTCPDLASARTLARSLVESRLAACVSLIPGVESIYRWQGEIECSDEVQLLIKTQAARLDEVERHILARHPYELPEILAVQAGSGLDRYLAWIDEETSPPAAGAAADDDFP</sequence>
<organism evidence="2 3">
    <name type="scientific">Denitratimonas tolerans</name>
    <dbReference type="NCBI Taxonomy" id="1338420"/>
    <lineage>
        <taxon>Bacteria</taxon>
        <taxon>Pseudomonadati</taxon>
        <taxon>Pseudomonadota</taxon>
        <taxon>Gammaproteobacteria</taxon>
        <taxon>Lysobacterales</taxon>
        <taxon>Lysobacteraceae</taxon>
        <taxon>Denitratimonas</taxon>
    </lineage>
</organism>
<dbReference type="Pfam" id="PF03091">
    <property type="entry name" value="CutA1"/>
    <property type="match status" value="1"/>
</dbReference>
<dbReference type="PANTHER" id="PTHR23419:SF8">
    <property type="entry name" value="FI09726P"/>
    <property type="match status" value="1"/>
</dbReference>
<evidence type="ECO:0000313" key="2">
    <source>
        <dbReference type="EMBL" id="MEJ1248214.1"/>
    </source>
</evidence>
<dbReference type="InterPro" id="IPR004323">
    <property type="entry name" value="Ion_tolerance_CutA"/>
</dbReference>
<dbReference type="Gene3D" id="3.30.70.120">
    <property type="match status" value="1"/>
</dbReference>
<evidence type="ECO:0000256" key="1">
    <source>
        <dbReference type="ARBA" id="ARBA00010169"/>
    </source>
</evidence>
<gene>
    <name evidence="2" type="primary">cutA</name>
    <name evidence="2" type="ORF">WB794_00770</name>
</gene>
<name>A0AAW9R2M3_9GAMM</name>
<dbReference type="RefSeq" id="WP_337333923.1">
    <property type="nucleotide sequence ID" value="NZ_JBBDHC010000001.1"/>
</dbReference>
<keyword evidence="3" id="KW-1185">Reference proteome</keyword>
<accession>A0AAW9R2M3</accession>
<dbReference type="GO" id="GO:0010038">
    <property type="term" value="P:response to metal ion"/>
    <property type="evidence" value="ECO:0007669"/>
    <property type="project" value="InterPro"/>
</dbReference>
<dbReference type="AlphaFoldDB" id="A0AAW9R2M3"/>